<organism evidence="1 2">
    <name type="scientific">Denitrobaculum tricleocarpae</name>
    <dbReference type="NCBI Taxonomy" id="2591009"/>
    <lineage>
        <taxon>Bacteria</taxon>
        <taxon>Pseudomonadati</taxon>
        <taxon>Pseudomonadota</taxon>
        <taxon>Alphaproteobacteria</taxon>
        <taxon>Rhodospirillales</taxon>
        <taxon>Rhodospirillaceae</taxon>
        <taxon>Denitrobaculum</taxon>
    </lineage>
</organism>
<dbReference type="RefSeq" id="WP_142896498.1">
    <property type="nucleotide sequence ID" value="NZ_ML660054.1"/>
</dbReference>
<name>A0A545TU89_9PROT</name>
<comment type="caution">
    <text evidence="1">The sequence shown here is derived from an EMBL/GenBank/DDBJ whole genome shotgun (WGS) entry which is preliminary data.</text>
</comment>
<reference evidence="1 2" key="1">
    <citation type="submission" date="2019-06" db="EMBL/GenBank/DDBJ databases">
        <title>Whole genome sequence for Rhodospirillaceae sp. R148.</title>
        <authorList>
            <person name="Wang G."/>
        </authorList>
    </citation>
    <scope>NUCLEOTIDE SEQUENCE [LARGE SCALE GENOMIC DNA]</scope>
    <source>
        <strain evidence="1 2">R148</strain>
    </source>
</reference>
<keyword evidence="2" id="KW-1185">Reference proteome</keyword>
<dbReference type="AlphaFoldDB" id="A0A545TU89"/>
<accession>A0A545TU89</accession>
<proteinExistence type="predicted"/>
<dbReference type="EMBL" id="VHSH01000003">
    <property type="protein sequence ID" value="TQV80784.1"/>
    <property type="molecule type" value="Genomic_DNA"/>
</dbReference>
<evidence type="ECO:0000313" key="1">
    <source>
        <dbReference type="EMBL" id="TQV80784.1"/>
    </source>
</evidence>
<dbReference type="OrthoDB" id="6065082at2"/>
<evidence type="ECO:0000313" key="2">
    <source>
        <dbReference type="Proteomes" id="UP000315252"/>
    </source>
</evidence>
<dbReference type="Proteomes" id="UP000315252">
    <property type="component" value="Unassembled WGS sequence"/>
</dbReference>
<sequence length="181" mass="20757">MTACDIDIDFDLVFRENDFRQRFLRSEEEESGFADIEAKAQAVLSAEPWCPPTTETYVAAYCPPIVAVFLYKIDTQHPIALEDEDGFPEWAWVVVGDLPPLYILYVPIGDGVGALRVYIEMYQTWLKRFDAGLPFEELDDLEIPKDAEHADMLRVRLKLLTKNFVEALRPPLFPGLPFQVE</sequence>
<protein>
    <submittedName>
        <fullName evidence="1">Uncharacterized protein</fullName>
    </submittedName>
</protein>
<gene>
    <name evidence="1" type="ORF">FKG95_11585</name>
</gene>